<dbReference type="InterPro" id="IPR012347">
    <property type="entry name" value="Ferritin-like"/>
</dbReference>
<dbReference type="EMBL" id="JAESIY010000003">
    <property type="protein sequence ID" value="MBL3655662.1"/>
    <property type="molecule type" value="Genomic_DNA"/>
</dbReference>
<sequence length="155" mass="17950">MDTSNKKIIIDKLNHLIKRNYDAEYGYKYATENVDNGELKTMFKAYTEQRYQFGHDLKGEIENLGGEVTKKGTSVAGDIHRKWMDLKAAVTSNESESMLEECRKGEMVSWEDYNQALSLEDLPASTYMLLKDHKAKIDECLYQIMELKDKYVTSK</sequence>
<dbReference type="InterPro" id="IPR009078">
    <property type="entry name" value="Ferritin-like_SF"/>
</dbReference>
<dbReference type="Proteomes" id="UP000659388">
    <property type="component" value="Unassembled WGS sequence"/>
</dbReference>
<dbReference type="NCBIfam" id="TIGR02284">
    <property type="entry name" value="PA2169 family four-helix-bundle protein"/>
    <property type="match status" value="1"/>
</dbReference>
<evidence type="ECO:0000313" key="3">
    <source>
        <dbReference type="Proteomes" id="UP000659388"/>
    </source>
</evidence>
<feature type="domain" description="DUF2383" evidence="1">
    <location>
        <begin position="9"/>
        <end position="117"/>
    </location>
</feature>
<comment type="caution">
    <text evidence="2">The sequence shown here is derived from an EMBL/GenBank/DDBJ whole genome shotgun (WGS) entry which is preliminary data.</text>
</comment>
<protein>
    <submittedName>
        <fullName evidence="2">PA2169 family four-helix-bundle protein</fullName>
    </submittedName>
</protein>
<dbReference type="RefSeq" id="WP_202243349.1">
    <property type="nucleotide sequence ID" value="NZ_JAESIY010000003.1"/>
</dbReference>
<organism evidence="2 3">
    <name type="scientific">Fulvivirga sediminis</name>
    <dbReference type="NCBI Taxonomy" id="2803949"/>
    <lineage>
        <taxon>Bacteria</taxon>
        <taxon>Pseudomonadati</taxon>
        <taxon>Bacteroidota</taxon>
        <taxon>Cytophagia</taxon>
        <taxon>Cytophagales</taxon>
        <taxon>Fulvivirgaceae</taxon>
        <taxon>Fulvivirga</taxon>
    </lineage>
</organism>
<dbReference type="Gene3D" id="1.20.1260.10">
    <property type="match status" value="1"/>
</dbReference>
<dbReference type="SUPFAM" id="SSF47240">
    <property type="entry name" value="Ferritin-like"/>
    <property type="match status" value="1"/>
</dbReference>
<dbReference type="InterPro" id="IPR016920">
    <property type="entry name" value="UCP029477"/>
</dbReference>
<gene>
    <name evidence="2" type="ORF">JL102_05955</name>
</gene>
<dbReference type="InterPro" id="IPR019052">
    <property type="entry name" value="DUF2383"/>
</dbReference>
<name>A0A937K0K2_9BACT</name>
<dbReference type="PIRSF" id="PIRSF029477">
    <property type="entry name" value="UCP029477"/>
    <property type="match status" value="1"/>
</dbReference>
<evidence type="ECO:0000259" key="1">
    <source>
        <dbReference type="Pfam" id="PF09537"/>
    </source>
</evidence>
<evidence type="ECO:0000313" key="2">
    <source>
        <dbReference type="EMBL" id="MBL3655662.1"/>
    </source>
</evidence>
<dbReference type="AlphaFoldDB" id="A0A937K0K2"/>
<dbReference type="Pfam" id="PF09537">
    <property type="entry name" value="DUF2383"/>
    <property type="match status" value="1"/>
</dbReference>
<accession>A0A937K0K2</accession>
<reference evidence="2" key="1">
    <citation type="submission" date="2021-01" db="EMBL/GenBank/DDBJ databases">
        <title>Fulvivirga kasyanovii gen. nov., sp nov., a novel member of the phylum Bacteroidetes isolated from seawater in a mussel farm.</title>
        <authorList>
            <person name="Zhao L.-H."/>
            <person name="Wang Z.-J."/>
        </authorList>
    </citation>
    <scope>NUCLEOTIDE SEQUENCE</scope>
    <source>
        <strain evidence="2">2943</strain>
    </source>
</reference>
<dbReference type="InterPro" id="IPR011971">
    <property type="entry name" value="CHP02284"/>
</dbReference>
<keyword evidence="3" id="KW-1185">Reference proteome</keyword>
<proteinExistence type="predicted"/>